<evidence type="ECO:0000313" key="5">
    <source>
        <dbReference type="EMBL" id="MBP1464851.1"/>
    </source>
</evidence>
<accession>A0ABS4D5Y9</accession>
<feature type="chain" id="PRO_5047408290" evidence="4">
    <location>
        <begin position="20"/>
        <end position="499"/>
    </location>
</feature>
<feature type="compositionally biased region" description="Low complexity" evidence="3">
    <location>
        <begin position="37"/>
        <end position="81"/>
    </location>
</feature>
<dbReference type="Proteomes" id="UP001193081">
    <property type="component" value="Unassembled WGS sequence"/>
</dbReference>
<evidence type="ECO:0000256" key="1">
    <source>
        <dbReference type="ARBA" id="ARBA00008520"/>
    </source>
</evidence>
<organism evidence="5 6">
    <name type="scientific">Candidatus Chloroploca mongolica</name>
    <dbReference type="NCBI Taxonomy" id="2528176"/>
    <lineage>
        <taxon>Bacteria</taxon>
        <taxon>Bacillati</taxon>
        <taxon>Chloroflexota</taxon>
        <taxon>Chloroflexia</taxon>
        <taxon>Chloroflexales</taxon>
        <taxon>Chloroflexineae</taxon>
        <taxon>Oscillochloridaceae</taxon>
        <taxon>Candidatus Chloroploca</taxon>
    </lineage>
</organism>
<dbReference type="PANTHER" id="PTHR43649:SF29">
    <property type="entry name" value="OSMOPROTECTIVE COMPOUNDS-BINDING PROTEIN GGTB"/>
    <property type="match status" value="1"/>
</dbReference>
<evidence type="ECO:0000313" key="6">
    <source>
        <dbReference type="Proteomes" id="UP001193081"/>
    </source>
</evidence>
<protein>
    <submittedName>
        <fullName evidence="5">Extracellular solute-binding protein</fullName>
    </submittedName>
</protein>
<name>A0ABS4D5Y9_9CHLR</name>
<dbReference type="SUPFAM" id="SSF53850">
    <property type="entry name" value="Periplasmic binding protein-like II"/>
    <property type="match status" value="1"/>
</dbReference>
<evidence type="ECO:0000256" key="4">
    <source>
        <dbReference type="SAM" id="SignalP"/>
    </source>
</evidence>
<dbReference type="RefSeq" id="WP_205712571.1">
    <property type="nucleotide sequence ID" value="NZ_SIJK02000004.1"/>
</dbReference>
<keyword evidence="2" id="KW-0813">Transport</keyword>
<keyword evidence="4" id="KW-0732">Signal</keyword>
<dbReference type="PROSITE" id="PS51257">
    <property type="entry name" value="PROKAR_LIPOPROTEIN"/>
    <property type="match status" value="1"/>
</dbReference>
<feature type="signal peptide" evidence="4">
    <location>
        <begin position="1"/>
        <end position="19"/>
    </location>
</feature>
<evidence type="ECO:0000256" key="2">
    <source>
        <dbReference type="ARBA" id="ARBA00022448"/>
    </source>
</evidence>
<keyword evidence="6" id="KW-1185">Reference proteome</keyword>
<reference evidence="5 6" key="1">
    <citation type="submission" date="2021-03" db="EMBL/GenBank/DDBJ databases">
        <authorList>
            <person name="Grouzdev D.S."/>
        </authorList>
    </citation>
    <scope>NUCLEOTIDE SEQUENCE [LARGE SCALE GENOMIC DNA]</scope>
    <source>
        <strain evidence="5 6">M50-1</strain>
    </source>
</reference>
<proteinExistence type="inferred from homology"/>
<sequence length="499" mass="53430">MLRKFSLFVLIALFTAMIAACGGGQAVTPTVPPAEPAPTEEAAQPAPTAEATAEPAPTAEATAEPAPTEEPAASGSATAALAERAADISEELAAAFAGEYSGTSVTMTGPFTDQDAVNFNNAISEFEELTGIDIQYEGSKEFETSISIRVDGGNPPDIADFPQPGLLANFVRDGKVIDVGQFVSADWLSQNYNQSWLDMATMESPSGPITAGIWQRVNGKSLVWYPKAQFEAAGYTIPTTWDELLALTDEIAADGDPAWCVGIESGTATGWPATDWMEEIMLRTTSLENYDRWVSGDLLFDSPEVKGAAEKMGEIWFNDEYVYGGRASIVTTGFGDAPLPMFQNPPGCWLHKQGNFITSFFPSTAEAGVDFDFFYLPGIDPAYGEPVLVAGDLMAMFTDRPEVRAVMSYFSSGASLQNWLQSGGAISPHNDSDLSWYANDIERGVGEIILNATSLRFDASDLMPGQVGAGSFWTGMTDFVAGTVDLDTAMREIDAAWPR</sequence>
<dbReference type="InterPro" id="IPR050490">
    <property type="entry name" value="Bact_solute-bd_prot1"/>
</dbReference>
<comment type="caution">
    <text evidence="5">The sequence shown here is derived from an EMBL/GenBank/DDBJ whole genome shotgun (WGS) entry which is preliminary data.</text>
</comment>
<dbReference type="Gene3D" id="3.40.190.10">
    <property type="entry name" value="Periplasmic binding protein-like II"/>
    <property type="match status" value="2"/>
</dbReference>
<feature type="region of interest" description="Disordered" evidence="3">
    <location>
        <begin position="30"/>
        <end position="81"/>
    </location>
</feature>
<dbReference type="EMBL" id="SIJK02000004">
    <property type="protein sequence ID" value="MBP1464851.1"/>
    <property type="molecule type" value="Genomic_DNA"/>
</dbReference>
<gene>
    <name evidence="5" type="ORF">EYB53_003920</name>
</gene>
<evidence type="ECO:0000256" key="3">
    <source>
        <dbReference type="SAM" id="MobiDB-lite"/>
    </source>
</evidence>
<comment type="similarity">
    <text evidence="1">Belongs to the bacterial solute-binding protein 1 family.</text>
</comment>
<dbReference type="PANTHER" id="PTHR43649">
    <property type="entry name" value="ARABINOSE-BINDING PROTEIN-RELATED"/>
    <property type="match status" value="1"/>
</dbReference>